<dbReference type="PANTHER" id="PTHR28629">
    <property type="entry name" value="TRIOKINASE/FMN CYCLASE"/>
    <property type="match status" value="1"/>
</dbReference>
<keyword evidence="5" id="KW-1185">Reference proteome</keyword>
<accession>F5XQ38</accession>
<organism evidence="4 5">
    <name type="scientific">Microlunatus phosphovorus (strain ATCC 700054 / DSM 10555 / JCM 9379 / NBRC 101784 / NCIMB 13414 / VKM Ac-1990 / NM-1)</name>
    <dbReference type="NCBI Taxonomy" id="1032480"/>
    <lineage>
        <taxon>Bacteria</taxon>
        <taxon>Bacillati</taxon>
        <taxon>Actinomycetota</taxon>
        <taxon>Actinomycetes</taxon>
        <taxon>Propionibacteriales</taxon>
        <taxon>Propionibacteriaceae</taxon>
        <taxon>Microlunatus</taxon>
    </lineage>
</organism>
<dbReference type="FunFam" id="1.25.40.340:FF:000002">
    <property type="entry name" value="Dihydroxyacetone kinase, L subunit"/>
    <property type="match status" value="1"/>
</dbReference>
<dbReference type="OrthoDB" id="9800291at2"/>
<name>F5XQ38_MICPN</name>
<dbReference type="Gene3D" id="1.25.40.340">
    <property type="match status" value="1"/>
</dbReference>
<keyword evidence="2 4" id="KW-0418">Kinase</keyword>
<proteinExistence type="predicted"/>
<dbReference type="AlphaFoldDB" id="F5XQ38"/>
<evidence type="ECO:0000313" key="5">
    <source>
        <dbReference type="Proteomes" id="UP000007947"/>
    </source>
</evidence>
<dbReference type="EMBL" id="AP012204">
    <property type="protein sequence ID" value="BAK36869.1"/>
    <property type="molecule type" value="Genomic_DNA"/>
</dbReference>
<dbReference type="GO" id="GO:0019563">
    <property type="term" value="P:glycerol catabolic process"/>
    <property type="evidence" value="ECO:0007669"/>
    <property type="project" value="TreeGrafter"/>
</dbReference>
<dbReference type="InterPro" id="IPR050861">
    <property type="entry name" value="Dihydroxyacetone_Kinase"/>
</dbReference>
<dbReference type="RefSeq" id="WP_013864711.1">
    <property type="nucleotide sequence ID" value="NC_015635.1"/>
</dbReference>
<sequence length="216" mass="21620">MPAVVNPAAVRRWLDEFTRLIEAHAAELTELDAAIGDADHGTNLQRGTTAVREALAGLDSETGVGPLLKTTAMTLISKVGGASGPLYGTLFLRMSTAAGDSAALDGAGFATMFRAGVEGVAARGKAVLGDKTMYDALAPACDALDAALAAGSDLSAALDSAAAAAAQGRDFVTPLVARKGRASYLGQRSADHQDPGATSAVLLIQAAATALGSPAN</sequence>
<dbReference type="EC" id="2.7.1.-" evidence="4"/>
<dbReference type="PANTHER" id="PTHR28629:SF4">
    <property type="entry name" value="TRIOKINASE_FMN CYCLASE"/>
    <property type="match status" value="1"/>
</dbReference>
<dbReference type="InterPro" id="IPR004007">
    <property type="entry name" value="DhaL_dom"/>
</dbReference>
<reference evidence="4 5" key="1">
    <citation type="submission" date="2011-05" db="EMBL/GenBank/DDBJ databases">
        <title>Whole genome sequence of Microlunatus phosphovorus NM-1.</title>
        <authorList>
            <person name="Hosoyama A."/>
            <person name="Sasaki K."/>
            <person name="Harada T."/>
            <person name="Igarashi R."/>
            <person name="Kawakoshi A."/>
            <person name="Sasagawa M."/>
            <person name="Fukada J."/>
            <person name="Nakamura S."/>
            <person name="Katano Y."/>
            <person name="Hanada S."/>
            <person name="Kamagata Y."/>
            <person name="Nakamura N."/>
            <person name="Yamazaki S."/>
            <person name="Fujita N."/>
        </authorList>
    </citation>
    <scope>NUCLEOTIDE SEQUENCE [LARGE SCALE GENOMIC DNA]</scope>
    <source>
        <strain evidence="5">ATCC 700054 / DSM 10555 / JCM 9379 / NBRC 101784 / NCIMB 13414 / VKM Ac-1990 / NM-1</strain>
    </source>
</reference>
<protein>
    <submittedName>
        <fullName evidence="4">Putative dihydroxyacetone kinase nucleotide-binding subunit DhaL</fullName>
        <ecNumber evidence="4">2.7.1.-</ecNumber>
    </submittedName>
</protein>
<dbReference type="GO" id="GO:0004371">
    <property type="term" value="F:glycerone kinase activity"/>
    <property type="evidence" value="ECO:0007669"/>
    <property type="project" value="InterPro"/>
</dbReference>
<dbReference type="SMART" id="SM01120">
    <property type="entry name" value="Dak2"/>
    <property type="match status" value="1"/>
</dbReference>
<dbReference type="PROSITE" id="PS51480">
    <property type="entry name" value="DHAL"/>
    <property type="match status" value="1"/>
</dbReference>
<evidence type="ECO:0000256" key="1">
    <source>
        <dbReference type="ARBA" id="ARBA00022679"/>
    </source>
</evidence>
<dbReference type="eggNOG" id="COG1461">
    <property type="taxonomic scope" value="Bacteria"/>
</dbReference>
<dbReference type="HOGENOM" id="CLU_066424_2_0_11"/>
<dbReference type="Pfam" id="PF02734">
    <property type="entry name" value="Dak2"/>
    <property type="match status" value="1"/>
</dbReference>
<gene>
    <name evidence="4" type="primary">dhaL</name>
    <name evidence="4" type="ordered locus">MLP_38550</name>
</gene>
<dbReference type="KEGG" id="mph:MLP_38550"/>
<dbReference type="InterPro" id="IPR036117">
    <property type="entry name" value="DhaL_dom_sf"/>
</dbReference>
<dbReference type="STRING" id="1032480.MLP_38550"/>
<dbReference type="SUPFAM" id="SSF101473">
    <property type="entry name" value="DhaL-like"/>
    <property type="match status" value="1"/>
</dbReference>
<keyword evidence="1 4" id="KW-0808">Transferase</keyword>
<evidence type="ECO:0000313" key="4">
    <source>
        <dbReference type="EMBL" id="BAK36869.1"/>
    </source>
</evidence>
<dbReference type="NCBIfam" id="TIGR02365">
    <property type="entry name" value="dha_L_ycgS"/>
    <property type="match status" value="1"/>
</dbReference>
<dbReference type="GO" id="GO:0005829">
    <property type="term" value="C:cytosol"/>
    <property type="evidence" value="ECO:0007669"/>
    <property type="project" value="TreeGrafter"/>
</dbReference>
<dbReference type="Proteomes" id="UP000007947">
    <property type="component" value="Chromosome"/>
</dbReference>
<evidence type="ECO:0000259" key="3">
    <source>
        <dbReference type="PROSITE" id="PS51480"/>
    </source>
</evidence>
<evidence type="ECO:0000256" key="2">
    <source>
        <dbReference type="ARBA" id="ARBA00022777"/>
    </source>
</evidence>
<feature type="domain" description="DhaL" evidence="3">
    <location>
        <begin position="8"/>
        <end position="209"/>
    </location>
</feature>
<dbReference type="InterPro" id="IPR012737">
    <property type="entry name" value="DhaK_L_YcgS"/>
</dbReference>